<evidence type="ECO:0000313" key="3">
    <source>
        <dbReference type="Proteomes" id="UP001215280"/>
    </source>
</evidence>
<name>A0AAD7HNP5_9AGAR</name>
<protein>
    <submittedName>
        <fullName evidence="2">Uncharacterized protein</fullName>
    </submittedName>
</protein>
<feature type="compositionally biased region" description="Acidic residues" evidence="1">
    <location>
        <begin position="364"/>
        <end position="376"/>
    </location>
</feature>
<feature type="region of interest" description="Disordered" evidence="1">
    <location>
        <begin position="342"/>
        <end position="376"/>
    </location>
</feature>
<proteinExistence type="predicted"/>
<dbReference type="Proteomes" id="UP001215280">
    <property type="component" value="Unassembled WGS sequence"/>
</dbReference>
<dbReference type="AlphaFoldDB" id="A0AAD7HNP5"/>
<comment type="caution">
    <text evidence="2">The sequence shown here is derived from an EMBL/GenBank/DDBJ whole genome shotgun (WGS) entry which is preliminary data.</text>
</comment>
<reference evidence="2" key="1">
    <citation type="submission" date="2023-03" db="EMBL/GenBank/DDBJ databases">
        <title>Massive genome expansion in bonnet fungi (Mycena s.s.) driven by repeated elements and novel gene families across ecological guilds.</title>
        <authorList>
            <consortium name="Lawrence Berkeley National Laboratory"/>
            <person name="Harder C.B."/>
            <person name="Miyauchi S."/>
            <person name="Viragh M."/>
            <person name="Kuo A."/>
            <person name="Thoen E."/>
            <person name="Andreopoulos B."/>
            <person name="Lu D."/>
            <person name="Skrede I."/>
            <person name="Drula E."/>
            <person name="Henrissat B."/>
            <person name="Morin E."/>
            <person name="Kohler A."/>
            <person name="Barry K."/>
            <person name="LaButti K."/>
            <person name="Morin E."/>
            <person name="Salamov A."/>
            <person name="Lipzen A."/>
            <person name="Mereny Z."/>
            <person name="Hegedus B."/>
            <person name="Baldrian P."/>
            <person name="Stursova M."/>
            <person name="Weitz H."/>
            <person name="Taylor A."/>
            <person name="Grigoriev I.V."/>
            <person name="Nagy L.G."/>
            <person name="Martin F."/>
            <person name="Kauserud H."/>
        </authorList>
    </citation>
    <scope>NUCLEOTIDE SEQUENCE</scope>
    <source>
        <strain evidence="2">CBHHK188m</strain>
    </source>
</reference>
<dbReference type="EMBL" id="JARJLG010000235">
    <property type="protein sequence ID" value="KAJ7724748.1"/>
    <property type="molecule type" value="Genomic_DNA"/>
</dbReference>
<evidence type="ECO:0000256" key="1">
    <source>
        <dbReference type="SAM" id="MobiDB-lite"/>
    </source>
</evidence>
<accession>A0AAD7HNP5</accession>
<organism evidence="2 3">
    <name type="scientific">Mycena maculata</name>
    <dbReference type="NCBI Taxonomy" id="230809"/>
    <lineage>
        <taxon>Eukaryota</taxon>
        <taxon>Fungi</taxon>
        <taxon>Dikarya</taxon>
        <taxon>Basidiomycota</taxon>
        <taxon>Agaricomycotina</taxon>
        <taxon>Agaricomycetes</taxon>
        <taxon>Agaricomycetidae</taxon>
        <taxon>Agaricales</taxon>
        <taxon>Marasmiineae</taxon>
        <taxon>Mycenaceae</taxon>
        <taxon>Mycena</taxon>
    </lineage>
</organism>
<sequence length="376" mass="42856">MSCMRYAAIFCVSSHVPTTVLKAARRYETNRAESQRTQREEQRNVLAEVTNILSGSGKAGDEKDKAEDDLRFIQAAGKKFVATFMLWLPAGWEEEVWKAKEDEDFSVLDRSGKDEQPFNKIQGALADIYAVIPEEYQDPEDFKGWIPAASHGLQFTSGMNDQRSFTVMRLRHHPDLWDCTTAQLSSQQERRQFRDLIGYQVKSKKPNEYYYDTMNVPVLHADYQGKHDPRKIFLGPLLFIVHLIDFLEFNFLFTVLKIHAAITLGPVAAAAIKANRVPPKLRWILSVDETFLPTGSVSAIEWQADFKFYLQILTEGLLKKKPSILNIFRVWDNKFYPNSDESLAGGVDSNDEAEQGRQAALEEMNAEESADDSNED</sequence>
<gene>
    <name evidence="2" type="ORF">DFH07DRAFT_783221</name>
</gene>
<evidence type="ECO:0000313" key="2">
    <source>
        <dbReference type="EMBL" id="KAJ7724748.1"/>
    </source>
</evidence>
<keyword evidence="3" id="KW-1185">Reference proteome</keyword>